<dbReference type="PROSITE" id="PS51257">
    <property type="entry name" value="PROKAR_LIPOPROTEIN"/>
    <property type="match status" value="1"/>
</dbReference>
<dbReference type="AlphaFoldDB" id="A0A5B7ZRQ8"/>
<evidence type="ECO:0000313" key="3">
    <source>
        <dbReference type="Proteomes" id="UP000308149"/>
    </source>
</evidence>
<sequence>MKQITGLTISFIVLGLTGCMNDQTKAMAEVCQQILEQTDQTAPVTFIEDAESRIASLSKPQNKLLTYARDLQDPEAMTYKPLLEQCLSQVKQRQASSSGR</sequence>
<evidence type="ECO:0000313" key="2">
    <source>
        <dbReference type="EMBL" id="QDA56478.1"/>
    </source>
</evidence>
<accession>A0A5B7ZRQ8</accession>
<reference evidence="1 3" key="1">
    <citation type="submission" date="2019-06" db="EMBL/GenBank/DDBJ databases">
        <title>Thermomonas aquatica sp. nov., isolated from an industrial wastewater treatment plant.</title>
        <authorList>
            <person name="Jeon J.H."/>
            <person name="Park D.-S."/>
        </authorList>
    </citation>
    <scope>NUCLEOTIDE SEQUENCE [LARGE SCALE GENOMIC DNA]</scope>
    <source>
        <strain evidence="1 3">SY21</strain>
    </source>
</reference>
<gene>
    <name evidence="1" type="ORF">FHQ07_03670</name>
    <name evidence="2" type="ORF">FHQ07_03700</name>
</gene>
<dbReference type="KEGG" id="thes:FHQ07_03670"/>
<proteinExistence type="predicted"/>
<dbReference type="EMBL" id="CP040871">
    <property type="protein sequence ID" value="QDA56478.1"/>
    <property type="molecule type" value="Genomic_DNA"/>
</dbReference>
<organism evidence="1 3">
    <name type="scientific">Thermomonas aquatica</name>
    <dbReference type="NCBI Taxonomy" id="2202149"/>
    <lineage>
        <taxon>Bacteria</taxon>
        <taxon>Pseudomonadati</taxon>
        <taxon>Pseudomonadota</taxon>
        <taxon>Gammaproteobacteria</taxon>
        <taxon>Lysobacterales</taxon>
        <taxon>Lysobacteraceae</taxon>
        <taxon>Thermomonas</taxon>
    </lineage>
</organism>
<evidence type="ECO:0000313" key="1">
    <source>
        <dbReference type="EMBL" id="QDA56472.1"/>
    </source>
</evidence>
<protein>
    <recommendedName>
        <fullName evidence="4">Lipoprotein</fullName>
    </recommendedName>
</protein>
<keyword evidence="3" id="KW-1185">Reference proteome</keyword>
<evidence type="ECO:0008006" key="4">
    <source>
        <dbReference type="Google" id="ProtNLM"/>
    </source>
</evidence>
<name>A0A5B7ZRQ8_9GAMM</name>
<dbReference type="Proteomes" id="UP000308149">
    <property type="component" value="Chromosome"/>
</dbReference>
<dbReference type="RefSeq" id="WP_139715400.1">
    <property type="nucleotide sequence ID" value="NZ_CP040871.1"/>
</dbReference>
<dbReference type="EMBL" id="CP040871">
    <property type="protein sequence ID" value="QDA56472.1"/>
    <property type="molecule type" value="Genomic_DNA"/>
</dbReference>
<dbReference type="KEGG" id="thes:FHQ07_03700"/>